<dbReference type="EMBL" id="JAMZIH010005510">
    <property type="protein sequence ID" value="KAJ1675066.1"/>
    <property type="molecule type" value="Genomic_DNA"/>
</dbReference>
<keyword evidence="2" id="KW-1185">Reference proteome</keyword>
<protein>
    <submittedName>
        <fullName evidence="1">Kinetochore-associated Ndc80 complex subunit spc25</fullName>
    </submittedName>
</protein>
<sequence length="245" mass="28989">ISSQASQQQQQQVIDEYEPPTVKFYRTEDKKHITEFVRRVDELVEDIKKLINGRRAEFEAKIQQNLEREKEMAAEVEALTKQHQQLVKAFEDEHSREEVMQVSVEQLEVEQEQINLEVAELEEELSQLECELEERKRGLERMRGVVESQQKEDRPELEFFERVLGLEIRGGDRDNELVFVFTKVSTIYPDKPYLIAVDLSKRTYKVSRCEPAISKLDQLVDWLNETRDFYSFLKKLRAEFVTLSS</sequence>
<evidence type="ECO:0000313" key="2">
    <source>
        <dbReference type="Proteomes" id="UP001145114"/>
    </source>
</evidence>
<comment type="caution">
    <text evidence="1">The sequence shown here is derived from an EMBL/GenBank/DDBJ whole genome shotgun (WGS) entry which is preliminary data.</text>
</comment>
<accession>A0ACC1HFD8</accession>
<proteinExistence type="predicted"/>
<feature type="non-terminal residue" evidence="1">
    <location>
        <position position="1"/>
    </location>
</feature>
<organism evidence="1 2">
    <name type="scientific">Spiromyces aspiralis</name>
    <dbReference type="NCBI Taxonomy" id="68401"/>
    <lineage>
        <taxon>Eukaryota</taxon>
        <taxon>Fungi</taxon>
        <taxon>Fungi incertae sedis</taxon>
        <taxon>Zoopagomycota</taxon>
        <taxon>Kickxellomycotina</taxon>
        <taxon>Kickxellomycetes</taxon>
        <taxon>Kickxellales</taxon>
        <taxon>Kickxellaceae</taxon>
        <taxon>Spiromyces</taxon>
    </lineage>
</organism>
<gene>
    <name evidence="1" type="primary">SPC25</name>
    <name evidence="1" type="ORF">EV182_002008</name>
</gene>
<name>A0ACC1HFD8_9FUNG</name>
<evidence type="ECO:0000313" key="1">
    <source>
        <dbReference type="EMBL" id="KAJ1675066.1"/>
    </source>
</evidence>
<dbReference type="Proteomes" id="UP001145114">
    <property type="component" value="Unassembled WGS sequence"/>
</dbReference>
<reference evidence="1" key="1">
    <citation type="submission" date="2022-06" db="EMBL/GenBank/DDBJ databases">
        <title>Phylogenomic reconstructions and comparative analyses of Kickxellomycotina fungi.</title>
        <authorList>
            <person name="Reynolds N.K."/>
            <person name="Stajich J.E."/>
            <person name="Barry K."/>
            <person name="Grigoriev I.V."/>
            <person name="Crous P."/>
            <person name="Smith M.E."/>
        </authorList>
    </citation>
    <scope>NUCLEOTIDE SEQUENCE</scope>
    <source>
        <strain evidence="1">RSA 2271</strain>
    </source>
</reference>